<dbReference type="Pfam" id="PF21686">
    <property type="entry name" value="LigD_Prim-Pol"/>
    <property type="match status" value="1"/>
</dbReference>
<dbReference type="PROSITE" id="PS50160">
    <property type="entry name" value="DNA_LIGASE_A3"/>
    <property type="match status" value="1"/>
</dbReference>
<evidence type="ECO:0000256" key="3">
    <source>
        <dbReference type="ARBA" id="ARBA00022598"/>
    </source>
</evidence>
<name>A0ABN7L2C1_9BACT</name>
<dbReference type="PANTHER" id="PTHR42705">
    <property type="entry name" value="BIFUNCTIONAL NON-HOMOLOGOUS END JOINING PROTEIN LIGD"/>
    <property type="match status" value="1"/>
</dbReference>
<feature type="compositionally biased region" description="Basic and acidic residues" evidence="21">
    <location>
        <begin position="1"/>
        <end position="20"/>
    </location>
</feature>
<keyword evidence="12" id="KW-0067">ATP-binding</keyword>
<keyword evidence="15" id="KW-0233">DNA recombination</keyword>
<dbReference type="InterPro" id="IPR052171">
    <property type="entry name" value="NHEJ_LigD"/>
</dbReference>
<dbReference type="Gene3D" id="2.40.50.140">
    <property type="entry name" value="Nucleic acid-binding proteins"/>
    <property type="match status" value="1"/>
</dbReference>
<dbReference type="Proteomes" id="UP000675880">
    <property type="component" value="Unassembled WGS sequence"/>
</dbReference>
<dbReference type="CDD" id="cd07971">
    <property type="entry name" value="OBF_DNA_ligase_LigD"/>
    <property type="match status" value="1"/>
</dbReference>
<comment type="catalytic activity">
    <reaction evidence="20">
        <text>ATP + (deoxyribonucleotide)n-3'-hydroxyl + 5'-phospho-(deoxyribonucleotide)m = (deoxyribonucleotide)n+m + AMP + diphosphate.</text>
        <dbReference type="EC" id="6.5.1.1"/>
    </reaction>
</comment>
<evidence type="ECO:0000256" key="17">
    <source>
        <dbReference type="ARBA" id="ARBA00023211"/>
    </source>
</evidence>
<keyword evidence="16" id="KW-0234">DNA repair</keyword>
<evidence type="ECO:0000256" key="10">
    <source>
        <dbReference type="ARBA" id="ARBA00022801"/>
    </source>
</evidence>
<keyword evidence="17" id="KW-0464">Manganese</keyword>
<sequence length="860" mass="96305">MSLREYRQKRNFKKTPEPRGRLGSGGGKGLYVIQQHAASRLHYDFRLELDGTLKSWAVPKGPSLDPTQKRLAVQVEDHPLDYAQFEGLIPAGQYGGGTVLLWDRGRWTPLEDPREGLTHGRLTFTLQGDKLSGDWTLVRMGRERGKGKANWLLIKERDESARFGGKAEITRRLTKSVTSGRSLEEIASGPHKVWQAGRSNRTSVRAIPTESSDIALPTMARKARQASRMAPQLAMLVERAPEGDEWIHELKFDGYRILCRIRDGKATLWTRNGHEWTAKLRSLADALAGLPVERAWLDGEVVALLPDGRVSFQALQNAFESGQAANLVYYVFDLLYLNGYDLRPATLAERKQCLAELLKVEGSEGLIRFSAHIAGQGDDVFAEACRRGMEGVMAKRADASYSGGRSRTWVKVKCSKRQEFVIGGFTDPSGSRRALGALLLGVYDDHGTLRYAGRTGSGFSTRSLQALHRRLCAIERKASPFQSVPANVSRARIHWVEPTLVAEVSFAEWTKEGQLRQASFQGLRDDKPASAVTQESVTERATSRERSIVEPRRQVAGRKASVAANIVIEGVRLSHPQRILYPEHALTKEALARYYETVSDWILPHLHGRPLSLVRCPEGYQQECFYQKHATDRIPEAIGRVEIPGKESSALYMVADSLPALIGLVQLGVLELHTWGAMRDRLDRPDRLVFDLDPEPDVPWKLVVEAAQLLRTLLEELDLRSFVKTTGGKGLHIVVPIRRTGGWEEARAFSQAVAEHLAHMIPERFVATMSKQQRKGKIFVDYLRNAKGATAVAAYSTRARRGAPVSAPLAWEELSPQLRSDHFTLSNLPHRLQQLAKDPWQDYMSSRQTITRSMLNRLKP</sequence>
<dbReference type="CDD" id="cd07906">
    <property type="entry name" value="Adenylation_DNA_ligase_LigD_LigC"/>
    <property type="match status" value="1"/>
</dbReference>
<feature type="domain" description="ATP-dependent DNA ligase family profile" evidence="22">
    <location>
        <begin position="320"/>
        <end position="457"/>
    </location>
</feature>
<evidence type="ECO:0000256" key="18">
    <source>
        <dbReference type="ARBA" id="ARBA00023268"/>
    </source>
</evidence>
<dbReference type="SUPFAM" id="SSF50249">
    <property type="entry name" value="Nucleic acid-binding proteins"/>
    <property type="match status" value="1"/>
</dbReference>
<dbReference type="GO" id="GO:0003910">
    <property type="term" value="F:DNA ligase (ATP) activity"/>
    <property type="evidence" value="ECO:0007669"/>
    <property type="project" value="UniProtKB-EC"/>
</dbReference>
<gene>
    <name evidence="23" type="primary">ligD</name>
    <name evidence="23" type="ORF">NSPZN2_100172</name>
</gene>
<proteinExistence type="predicted"/>
<keyword evidence="14" id="KW-0238">DNA-binding</keyword>
<dbReference type="Gene3D" id="3.90.920.10">
    <property type="entry name" value="DNA primase, PRIM domain"/>
    <property type="match status" value="1"/>
</dbReference>
<dbReference type="InterPro" id="IPR012310">
    <property type="entry name" value="DNA_ligase_ATP-dep_cent"/>
</dbReference>
<evidence type="ECO:0000313" key="24">
    <source>
        <dbReference type="Proteomes" id="UP000675880"/>
    </source>
</evidence>
<keyword evidence="7" id="KW-0479">Metal-binding</keyword>
<dbReference type="InterPro" id="IPR033651">
    <property type="entry name" value="PaeLigD_Pol-like"/>
</dbReference>
<keyword evidence="5" id="KW-0548">Nucleotidyltransferase</keyword>
<evidence type="ECO:0000256" key="19">
    <source>
        <dbReference type="ARBA" id="ARBA00029943"/>
    </source>
</evidence>
<dbReference type="InterPro" id="IPR014143">
    <property type="entry name" value="NHEJ_ligase_prk"/>
</dbReference>
<dbReference type="InterPro" id="IPR014145">
    <property type="entry name" value="LigD_pol_dom"/>
</dbReference>
<dbReference type="Pfam" id="PF13298">
    <property type="entry name" value="LigD_N"/>
    <property type="match status" value="1"/>
</dbReference>
<evidence type="ECO:0000256" key="8">
    <source>
        <dbReference type="ARBA" id="ARBA00022741"/>
    </source>
</evidence>
<feature type="region of interest" description="Disordered" evidence="21">
    <location>
        <begin position="1"/>
        <end position="27"/>
    </location>
</feature>
<dbReference type="SUPFAM" id="SSF56091">
    <property type="entry name" value="DNA ligase/mRNA capping enzyme, catalytic domain"/>
    <property type="match status" value="1"/>
</dbReference>
<evidence type="ECO:0000256" key="16">
    <source>
        <dbReference type="ARBA" id="ARBA00023204"/>
    </source>
</evidence>
<dbReference type="NCBIfam" id="TIGR02777">
    <property type="entry name" value="LigD_PE_dom"/>
    <property type="match status" value="1"/>
</dbReference>
<dbReference type="NCBIfam" id="TIGR02779">
    <property type="entry name" value="NHEJ_ligase_lig"/>
    <property type="match status" value="1"/>
</dbReference>
<dbReference type="PANTHER" id="PTHR42705:SF2">
    <property type="entry name" value="BIFUNCTIONAL NON-HOMOLOGOUS END JOINING PROTEIN LIGD"/>
    <property type="match status" value="1"/>
</dbReference>
<evidence type="ECO:0000256" key="21">
    <source>
        <dbReference type="SAM" id="MobiDB-lite"/>
    </source>
</evidence>
<keyword evidence="4" id="KW-0808">Transferase</keyword>
<evidence type="ECO:0000256" key="6">
    <source>
        <dbReference type="ARBA" id="ARBA00022722"/>
    </source>
</evidence>
<evidence type="ECO:0000256" key="20">
    <source>
        <dbReference type="ARBA" id="ARBA00034003"/>
    </source>
</evidence>
<dbReference type="InterPro" id="IPR014144">
    <property type="entry name" value="LigD_PE_domain"/>
</dbReference>
<keyword evidence="11" id="KW-0269">Exonuclease</keyword>
<dbReference type="InterPro" id="IPR012340">
    <property type="entry name" value="NA-bd_OB-fold"/>
</dbReference>
<dbReference type="InterPro" id="IPR012309">
    <property type="entry name" value="DNA_ligase_ATP-dep_C"/>
</dbReference>
<keyword evidence="13" id="KW-0239">DNA-directed DNA polymerase</keyword>
<keyword evidence="24" id="KW-1185">Reference proteome</keyword>
<keyword evidence="18" id="KW-0511">Multifunctional enzyme</keyword>
<comment type="cofactor">
    <cofactor evidence="1">
        <name>Mn(2+)</name>
        <dbReference type="ChEBI" id="CHEBI:29035"/>
    </cofactor>
</comment>
<accession>A0ABN7L2C1</accession>
<dbReference type="EC" id="6.5.1.1" evidence="2"/>
<keyword evidence="6" id="KW-0540">Nuclease</keyword>
<dbReference type="Pfam" id="PF01068">
    <property type="entry name" value="DNA_ligase_A_M"/>
    <property type="match status" value="1"/>
</dbReference>
<dbReference type="NCBIfam" id="TIGR02776">
    <property type="entry name" value="NHEJ_ligase_prk"/>
    <property type="match status" value="1"/>
</dbReference>
<dbReference type="RefSeq" id="WP_213041542.1">
    <property type="nucleotide sequence ID" value="NZ_CAJNBJ010000002.1"/>
</dbReference>
<evidence type="ECO:0000256" key="2">
    <source>
        <dbReference type="ARBA" id="ARBA00012727"/>
    </source>
</evidence>
<dbReference type="Gene3D" id="3.30.1490.70">
    <property type="match status" value="1"/>
</dbReference>
<comment type="caution">
    <text evidence="23">The sequence shown here is derived from an EMBL/GenBank/DDBJ whole genome shotgun (WGS) entry which is preliminary data.</text>
</comment>
<keyword evidence="8" id="KW-0547">Nucleotide-binding</keyword>
<organism evidence="23 24">
    <name type="scientific">Nitrospira defluvii</name>
    <dbReference type="NCBI Taxonomy" id="330214"/>
    <lineage>
        <taxon>Bacteria</taxon>
        <taxon>Pseudomonadati</taxon>
        <taxon>Nitrospirota</taxon>
        <taxon>Nitrospiria</taxon>
        <taxon>Nitrospirales</taxon>
        <taxon>Nitrospiraceae</taxon>
        <taxon>Nitrospira</taxon>
    </lineage>
</organism>
<dbReference type="NCBIfam" id="TIGR02778">
    <property type="entry name" value="ligD_pol"/>
    <property type="match status" value="1"/>
</dbReference>
<dbReference type="NCBIfam" id="NF004628">
    <property type="entry name" value="PRK05972.1"/>
    <property type="match status" value="1"/>
</dbReference>
<evidence type="ECO:0000256" key="14">
    <source>
        <dbReference type="ARBA" id="ARBA00023125"/>
    </source>
</evidence>
<dbReference type="Gene3D" id="3.30.470.30">
    <property type="entry name" value="DNA ligase/mRNA capping enzyme"/>
    <property type="match status" value="1"/>
</dbReference>
<dbReference type="CDD" id="cd04862">
    <property type="entry name" value="PaeLigD_Pol_like"/>
    <property type="match status" value="1"/>
</dbReference>
<evidence type="ECO:0000256" key="11">
    <source>
        <dbReference type="ARBA" id="ARBA00022839"/>
    </source>
</evidence>
<evidence type="ECO:0000256" key="1">
    <source>
        <dbReference type="ARBA" id="ARBA00001936"/>
    </source>
</evidence>
<keyword evidence="10" id="KW-0378">Hydrolase</keyword>
<evidence type="ECO:0000256" key="5">
    <source>
        <dbReference type="ARBA" id="ARBA00022695"/>
    </source>
</evidence>
<keyword evidence="9" id="KW-0227">DNA damage</keyword>
<evidence type="ECO:0000256" key="7">
    <source>
        <dbReference type="ARBA" id="ARBA00022723"/>
    </source>
</evidence>
<evidence type="ECO:0000313" key="23">
    <source>
        <dbReference type="EMBL" id="CAE6727362.1"/>
    </source>
</evidence>
<dbReference type="Pfam" id="PF04679">
    <property type="entry name" value="DNA_ligase_A_C"/>
    <property type="match status" value="1"/>
</dbReference>
<evidence type="ECO:0000259" key="22">
    <source>
        <dbReference type="PROSITE" id="PS50160"/>
    </source>
</evidence>
<reference evidence="23 24" key="1">
    <citation type="submission" date="2021-02" db="EMBL/GenBank/DDBJ databases">
        <authorList>
            <person name="Han P."/>
        </authorList>
    </citation>
    <scope>NUCLEOTIDE SEQUENCE [LARGE SCALE GENOMIC DNA]</scope>
    <source>
        <strain evidence="23">Candidatus Nitrospira sp. ZN2</strain>
    </source>
</reference>
<protein>
    <recommendedName>
        <fullName evidence="2">DNA ligase (ATP)</fullName>
        <ecNumber evidence="2">6.5.1.1</ecNumber>
    </recommendedName>
    <alternativeName>
        <fullName evidence="19">NHEJ DNA polymerase</fullName>
    </alternativeName>
</protein>
<dbReference type="InterPro" id="IPR014146">
    <property type="entry name" value="LigD_ligase_dom"/>
</dbReference>
<evidence type="ECO:0000256" key="15">
    <source>
        <dbReference type="ARBA" id="ARBA00023172"/>
    </source>
</evidence>
<evidence type="ECO:0000256" key="13">
    <source>
        <dbReference type="ARBA" id="ARBA00022932"/>
    </source>
</evidence>
<keyword evidence="3 23" id="KW-0436">Ligase</keyword>
<evidence type="ECO:0000256" key="4">
    <source>
        <dbReference type="ARBA" id="ARBA00022679"/>
    </source>
</evidence>
<dbReference type="EMBL" id="CAJNBJ010000002">
    <property type="protein sequence ID" value="CAE6727362.1"/>
    <property type="molecule type" value="Genomic_DNA"/>
</dbReference>
<evidence type="ECO:0000256" key="9">
    <source>
        <dbReference type="ARBA" id="ARBA00022763"/>
    </source>
</evidence>
<evidence type="ECO:0000256" key="12">
    <source>
        <dbReference type="ARBA" id="ARBA00022840"/>
    </source>
</evidence>